<reference evidence="1 2" key="1">
    <citation type="journal article" date="2020" name="BMC Genomics">
        <title>Intraspecific diversification of the crop wild relative Brassica cretica Lam. using demographic model selection.</title>
        <authorList>
            <person name="Kioukis A."/>
            <person name="Michalopoulou V.A."/>
            <person name="Briers L."/>
            <person name="Pirintsos S."/>
            <person name="Studholme D.J."/>
            <person name="Pavlidis P."/>
            <person name="Sarris P.F."/>
        </authorList>
    </citation>
    <scope>NUCLEOTIDE SEQUENCE [LARGE SCALE GENOMIC DNA]</scope>
    <source>
        <strain evidence="2">cv. PFS-1207/04</strain>
    </source>
</reference>
<dbReference type="EMBL" id="QGKV02002055">
    <property type="protein sequence ID" value="KAF3494848.1"/>
    <property type="molecule type" value="Genomic_DNA"/>
</dbReference>
<dbReference type="Proteomes" id="UP000266723">
    <property type="component" value="Unassembled WGS sequence"/>
</dbReference>
<evidence type="ECO:0000313" key="2">
    <source>
        <dbReference type="Proteomes" id="UP000266723"/>
    </source>
</evidence>
<sequence>MEITSEAFVTGIVSRAKGSIPDNQKDPFVKIHIFRHIITAEKDGSVDLFRTIMETGFQLVNSIPSRTKESIPDNQKDPFVKIHIFMHIITAEKDGSVDVFRTIMETGFQLVNSIPSRYLMKFRTDLNIKT</sequence>
<evidence type="ECO:0000313" key="1">
    <source>
        <dbReference type="EMBL" id="KAF3494848.1"/>
    </source>
</evidence>
<protein>
    <submittedName>
        <fullName evidence="1">Uncharacterized protein</fullName>
    </submittedName>
</protein>
<gene>
    <name evidence="1" type="ORF">DY000_02053787</name>
</gene>
<proteinExistence type="predicted"/>
<accession>A0ABQ7AAZ9</accession>
<name>A0ABQ7AAZ9_BRACR</name>
<keyword evidence="2" id="KW-1185">Reference proteome</keyword>
<organism evidence="1 2">
    <name type="scientific">Brassica cretica</name>
    <name type="common">Mustard</name>
    <dbReference type="NCBI Taxonomy" id="69181"/>
    <lineage>
        <taxon>Eukaryota</taxon>
        <taxon>Viridiplantae</taxon>
        <taxon>Streptophyta</taxon>
        <taxon>Embryophyta</taxon>
        <taxon>Tracheophyta</taxon>
        <taxon>Spermatophyta</taxon>
        <taxon>Magnoliopsida</taxon>
        <taxon>eudicotyledons</taxon>
        <taxon>Gunneridae</taxon>
        <taxon>Pentapetalae</taxon>
        <taxon>rosids</taxon>
        <taxon>malvids</taxon>
        <taxon>Brassicales</taxon>
        <taxon>Brassicaceae</taxon>
        <taxon>Brassiceae</taxon>
        <taxon>Brassica</taxon>
    </lineage>
</organism>
<comment type="caution">
    <text evidence="1">The sequence shown here is derived from an EMBL/GenBank/DDBJ whole genome shotgun (WGS) entry which is preliminary data.</text>
</comment>